<dbReference type="EMBL" id="AP018112">
    <property type="protein sequence ID" value="BAX63232.1"/>
    <property type="molecule type" value="Genomic_DNA"/>
</dbReference>
<gene>
    <name evidence="1" type="ORF">BSFP_061000</name>
</gene>
<evidence type="ECO:0000313" key="1">
    <source>
        <dbReference type="EMBL" id="BAX63232.1"/>
    </source>
</evidence>
<name>A0A1Y1BT67_9BURK</name>
<protein>
    <submittedName>
        <fullName evidence="1">Uncharacterized protein</fullName>
    </submittedName>
</protein>
<evidence type="ECO:0000313" key="2">
    <source>
        <dbReference type="Proteomes" id="UP000218432"/>
    </source>
</evidence>
<organism evidence="1 2">
    <name type="scientific">Burkholderia stabilis</name>
    <dbReference type="NCBI Taxonomy" id="95485"/>
    <lineage>
        <taxon>Bacteria</taxon>
        <taxon>Pseudomonadati</taxon>
        <taxon>Pseudomonadota</taxon>
        <taxon>Betaproteobacteria</taxon>
        <taxon>Burkholderiales</taxon>
        <taxon>Burkholderiaceae</taxon>
        <taxon>Burkholderia</taxon>
        <taxon>Burkholderia cepacia complex</taxon>
    </lineage>
</organism>
<dbReference type="AlphaFoldDB" id="A0A1Y1BT67"/>
<proteinExistence type="predicted"/>
<accession>A0A1Y1BT67</accession>
<dbReference type="Proteomes" id="UP000218432">
    <property type="component" value="Chromosome 2"/>
</dbReference>
<sequence length="45" mass="5008">MMTAPRSRARAGLLSAQLARHEPECPDAAARAIRNDTSSLHFHHR</sequence>
<reference evidence="1 2" key="1">
    <citation type="journal article" date="2017" name="Genome Announc.">
        <title>Complete Genome Sequence of Burkholderia stabilis FERMP-21014.</title>
        <authorList>
            <person name="Konishi K."/>
            <person name="Kumagai T."/>
            <person name="Sakasegawa S."/>
            <person name="Tamura T."/>
        </authorList>
    </citation>
    <scope>NUCLEOTIDE SEQUENCE [LARGE SCALE GENOMIC DNA]</scope>
    <source>
        <strain evidence="1 2">FERMP-21014</strain>
    </source>
</reference>